<sequence>ESHVYTPTEVDGTIPDRAGAIPDLETLLVSDEEEEELPHARVQHPDRNQKNKKEAHQKMIRLGCHNEVLLQFVANWSQIQRLLRRQLPTCVCALCHDLLQKMTRCRFCLGTEKKNGHQGCGLGKEASYYRRNHPNWYPTLLRDQAHGDDTAEARRKADMDRKLHEGRQKTAEKLEKIRRKREAEEEQILFD</sequence>
<feature type="compositionally biased region" description="Basic and acidic residues" evidence="1">
    <location>
        <begin position="147"/>
        <end position="175"/>
    </location>
</feature>
<comment type="caution">
    <text evidence="2">The sequence shown here is derived from an EMBL/GenBank/DDBJ whole genome shotgun (WGS) entry which is preliminary data.</text>
</comment>
<feature type="region of interest" description="Disordered" evidence="1">
    <location>
        <begin position="147"/>
        <end position="191"/>
    </location>
</feature>
<reference evidence="2" key="1">
    <citation type="submission" date="2021-02" db="EMBL/GenBank/DDBJ databases">
        <authorList>
            <person name="Dougan E. K."/>
            <person name="Rhodes N."/>
            <person name="Thang M."/>
            <person name="Chan C."/>
        </authorList>
    </citation>
    <scope>NUCLEOTIDE SEQUENCE</scope>
</reference>
<protein>
    <submittedName>
        <fullName evidence="2">GyrA protein</fullName>
    </submittedName>
</protein>
<gene>
    <name evidence="2" type="primary">gyrA</name>
    <name evidence="2" type="ORF">SPIL2461_LOCUS16449</name>
</gene>
<evidence type="ECO:0000313" key="3">
    <source>
        <dbReference type="Proteomes" id="UP000649617"/>
    </source>
</evidence>
<evidence type="ECO:0000313" key="2">
    <source>
        <dbReference type="EMBL" id="CAE7628067.1"/>
    </source>
</evidence>
<feature type="region of interest" description="Disordered" evidence="1">
    <location>
        <begin position="32"/>
        <end position="55"/>
    </location>
</feature>
<feature type="non-terminal residue" evidence="2">
    <location>
        <position position="1"/>
    </location>
</feature>
<accession>A0A812VL34</accession>
<dbReference type="Proteomes" id="UP000649617">
    <property type="component" value="Unassembled WGS sequence"/>
</dbReference>
<proteinExistence type="predicted"/>
<keyword evidence="3" id="KW-1185">Reference proteome</keyword>
<feature type="compositionally biased region" description="Basic and acidic residues" evidence="1">
    <location>
        <begin position="37"/>
        <end position="55"/>
    </location>
</feature>
<dbReference type="EMBL" id="CAJNIZ010042600">
    <property type="protein sequence ID" value="CAE7628067.1"/>
    <property type="molecule type" value="Genomic_DNA"/>
</dbReference>
<evidence type="ECO:0000256" key="1">
    <source>
        <dbReference type="SAM" id="MobiDB-lite"/>
    </source>
</evidence>
<dbReference type="AlphaFoldDB" id="A0A812VL34"/>
<organism evidence="2 3">
    <name type="scientific">Symbiodinium pilosum</name>
    <name type="common">Dinoflagellate</name>
    <dbReference type="NCBI Taxonomy" id="2952"/>
    <lineage>
        <taxon>Eukaryota</taxon>
        <taxon>Sar</taxon>
        <taxon>Alveolata</taxon>
        <taxon>Dinophyceae</taxon>
        <taxon>Suessiales</taxon>
        <taxon>Symbiodiniaceae</taxon>
        <taxon>Symbiodinium</taxon>
    </lineage>
</organism>
<name>A0A812VL34_SYMPI</name>